<dbReference type="AlphaFoldDB" id="A0AAW2VCW2"/>
<dbReference type="Pfam" id="PF00400">
    <property type="entry name" value="WD40"/>
    <property type="match status" value="6"/>
</dbReference>
<dbReference type="SMART" id="SM00320">
    <property type="entry name" value="WD40"/>
    <property type="match status" value="7"/>
</dbReference>
<comment type="caution">
    <text evidence="4">The sequence shown here is derived from an EMBL/GenBank/DDBJ whole genome shotgun (WGS) entry which is preliminary data.</text>
</comment>
<evidence type="ECO:0000256" key="3">
    <source>
        <dbReference type="PROSITE-ProRule" id="PRU00221"/>
    </source>
</evidence>
<organism evidence="4">
    <name type="scientific">Sesamum latifolium</name>
    <dbReference type="NCBI Taxonomy" id="2727402"/>
    <lineage>
        <taxon>Eukaryota</taxon>
        <taxon>Viridiplantae</taxon>
        <taxon>Streptophyta</taxon>
        <taxon>Embryophyta</taxon>
        <taxon>Tracheophyta</taxon>
        <taxon>Spermatophyta</taxon>
        <taxon>Magnoliopsida</taxon>
        <taxon>eudicotyledons</taxon>
        <taxon>Gunneridae</taxon>
        <taxon>Pentapetalae</taxon>
        <taxon>asterids</taxon>
        <taxon>lamiids</taxon>
        <taxon>Lamiales</taxon>
        <taxon>Pedaliaceae</taxon>
        <taxon>Sesamum</taxon>
    </lineage>
</organism>
<accession>A0AAW2VCW2</accession>
<dbReference type="EMBL" id="JACGWN010000010">
    <property type="protein sequence ID" value="KAL0426824.1"/>
    <property type="molecule type" value="Genomic_DNA"/>
</dbReference>
<dbReference type="PANTHER" id="PTHR44090">
    <property type="entry name" value="WD REPEAT-CONTAINING PROTEIN 61"/>
    <property type="match status" value="1"/>
</dbReference>
<dbReference type="PROSITE" id="PS50082">
    <property type="entry name" value="WD_REPEATS_2"/>
    <property type="match status" value="4"/>
</dbReference>
<keyword evidence="2" id="KW-0677">Repeat</keyword>
<dbReference type="GO" id="GO:0016593">
    <property type="term" value="C:Cdc73/Paf1 complex"/>
    <property type="evidence" value="ECO:0007669"/>
    <property type="project" value="TreeGrafter"/>
</dbReference>
<proteinExistence type="predicted"/>
<sequence>MKLAPLNTVQNAHDDSVWTAAWVPATEDSPPLLLTGSLDETVRLWNPEGPEKVQTNTGHCLGVVSVAAHPSGRIAASASIDSFIRVFLLTPNTTPSRLPLKYGNCNSIPDLIRHLPDDESGYQTGHVIAGTTLAAAGGGSASVKLWDTAEWKLIAALEVPRPEGLKPSEKSGSKKFALSVAWSPDGRQIACGSMDGTISVFDVPRAKFMHHLEGHCMPVRSLVYSSAPLDSRVLFSASDDGHVHVYDAERKTLITSMSGHSSWVLSVDVSPDGAAIATGSSDKTVRLWDLKMRAATQILTSHNDQVWAVAFGPPLRTDVRSCLLASVSDDKSVSFYKYS</sequence>
<dbReference type="SUPFAM" id="SSF50978">
    <property type="entry name" value="WD40 repeat-like"/>
    <property type="match status" value="1"/>
</dbReference>
<name>A0AAW2VCW2_9LAMI</name>
<dbReference type="InterPro" id="IPR001680">
    <property type="entry name" value="WD40_rpt"/>
</dbReference>
<dbReference type="PANTHER" id="PTHR44090:SF1">
    <property type="entry name" value="SUPERKILLER COMPLEX PROTEIN 8"/>
    <property type="match status" value="1"/>
</dbReference>
<feature type="repeat" description="WD" evidence="3">
    <location>
        <begin position="257"/>
        <end position="298"/>
    </location>
</feature>
<evidence type="ECO:0000313" key="4">
    <source>
        <dbReference type="EMBL" id="KAL0426824.1"/>
    </source>
</evidence>
<evidence type="ECO:0000256" key="1">
    <source>
        <dbReference type="ARBA" id="ARBA00022574"/>
    </source>
</evidence>
<dbReference type="PROSITE" id="PS00678">
    <property type="entry name" value="WD_REPEATS_1"/>
    <property type="match status" value="1"/>
</dbReference>
<dbReference type="CDD" id="cd00200">
    <property type="entry name" value="WD40"/>
    <property type="match status" value="1"/>
</dbReference>
<dbReference type="PROSITE" id="PS50294">
    <property type="entry name" value="WD_REPEATS_REGION"/>
    <property type="match status" value="2"/>
</dbReference>
<dbReference type="Gene3D" id="2.130.10.10">
    <property type="entry name" value="YVTN repeat-like/Quinoprotein amine dehydrogenase"/>
    <property type="match status" value="1"/>
</dbReference>
<keyword evidence="1 3" id="KW-0853">WD repeat</keyword>
<feature type="repeat" description="WD" evidence="3">
    <location>
        <begin position="170"/>
        <end position="211"/>
    </location>
</feature>
<evidence type="ECO:0000256" key="2">
    <source>
        <dbReference type="ARBA" id="ARBA00022737"/>
    </source>
</evidence>
<dbReference type="InterPro" id="IPR036322">
    <property type="entry name" value="WD40_repeat_dom_sf"/>
</dbReference>
<reference evidence="4" key="2">
    <citation type="journal article" date="2024" name="Plant">
        <title>Genomic evolution and insights into agronomic trait innovations of Sesamum species.</title>
        <authorList>
            <person name="Miao H."/>
            <person name="Wang L."/>
            <person name="Qu L."/>
            <person name="Liu H."/>
            <person name="Sun Y."/>
            <person name="Le M."/>
            <person name="Wang Q."/>
            <person name="Wei S."/>
            <person name="Zheng Y."/>
            <person name="Lin W."/>
            <person name="Duan Y."/>
            <person name="Cao H."/>
            <person name="Xiong S."/>
            <person name="Wang X."/>
            <person name="Wei L."/>
            <person name="Li C."/>
            <person name="Ma Q."/>
            <person name="Ju M."/>
            <person name="Zhao R."/>
            <person name="Li G."/>
            <person name="Mu C."/>
            <person name="Tian Q."/>
            <person name="Mei H."/>
            <person name="Zhang T."/>
            <person name="Gao T."/>
            <person name="Zhang H."/>
        </authorList>
    </citation>
    <scope>NUCLEOTIDE SEQUENCE</scope>
    <source>
        <strain evidence="4">KEN1</strain>
    </source>
</reference>
<dbReference type="InterPro" id="IPR015943">
    <property type="entry name" value="WD40/YVTN_repeat-like_dom_sf"/>
</dbReference>
<feature type="repeat" description="WD" evidence="3">
    <location>
        <begin position="212"/>
        <end position="256"/>
    </location>
</feature>
<reference evidence="4" key="1">
    <citation type="submission" date="2020-06" db="EMBL/GenBank/DDBJ databases">
        <authorList>
            <person name="Li T."/>
            <person name="Hu X."/>
            <person name="Zhang T."/>
            <person name="Song X."/>
            <person name="Zhang H."/>
            <person name="Dai N."/>
            <person name="Sheng W."/>
            <person name="Hou X."/>
            <person name="Wei L."/>
        </authorList>
    </citation>
    <scope>NUCLEOTIDE SEQUENCE</scope>
    <source>
        <strain evidence="4">KEN1</strain>
        <tissue evidence="4">Leaf</tissue>
    </source>
</reference>
<gene>
    <name evidence="4" type="ORF">Slati_2857200</name>
</gene>
<dbReference type="PRINTS" id="PR00320">
    <property type="entry name" value="GPROTEINBRPT"/>
</dbReference>
<feature type="repeat" description="WD" evidence="3">
    <location>
        <begin position="10"/>
        <end position="55"/>
    </location>
</feature>
<dbReference type="InterPro" id="IPR051510">
    <property type="entry name" value="SKI8"/>
</dbReference>
<dbReference type="InterPro" id="IPR019775">
    <property type="entry name" value="WD40_repeat_CS"/>
</dbReference>
<protein>
    <submittedName>
        <fullName evidence="4">WD repeat-containing protein VIP3</fullName>
    </submittedName>
</protein>
<dbReference type="InterPro" id="IPR020472">
    <property type="entry name" value="WD40_PAC1"/>
</dbReference>